<comment type="caution">
    <text evidence="1">The sequence shown here is derived from an EMBL/GenBank/DDBJ whole genome shotgun (WGS) entry which is preliminary data.</text>
</comment>
<sequence length="130" mass="14840">MTSPSISTWESIMFLDSTDSEDDTIPVHSDLLEVAITIQGRQEISHIPWAHFTSLLEIIRIKAIGRRDKNFCSIFGKESSEDFLSQLTRMFDDLVKVYGFYSSSIKNLSSFCLNSTLTETLILNKPREKN</sequence>
<keyword evidence="2" id="KW-1185">Reference proteome</keyword>
<name>A0AAV2AVF9_9ARAC</name>
<proteinExistence type="predicted"/>
<evidence type="ECO:0000313" key="1">
    <source>
        <dbReference type="EMBL" id="CAL1288028.1"/>
    </source>
</evidence>
<dbReference type="Proteomes" id="UP001497382">
    <property type="component" value="Unassembled WGS sequence"/>
</dbReference>
<protein>
    <submittedName>
        <fullName evidence="1">Uncharacterized protein</fullName>
    </submittedName>
</protein>
<reference evidence="1 2" key="1">
    <citation type="submission" date="2024-04" db="EMBL/GenBank/DDBJ databases">
        <authorList>
            <person name="Rising A."/>
            <person name="Reimegard J."/>
            <person name="Sonavane S."/>
            <person name="Akerstrom W."/>
            <person name="Nylinder S."/>
            <person name="Hedman E."/>
            <person name="Kallberg Y."/>
        </authorList>
    </citation>
    <scope>NUCLEOTIDE SEQUENCE [LARGE SCALE GENOMIC DNA]</scope>
</reference>
<evidence type="ECO:0000313" key="2">
    <source>
        <dbReference type="Proteomes" id="UP001497382"/>
    </source>
</evidence>
<gene>
    <name evidence="1" type="ORF">LARSCL_LOCUS15129</name>
</gene>
<organism evidence="1 2">
    <name type="scientific">Larinioides sclopetarius</name>
    <dbReference type="NCBI Taxonomy" id="280406"/>
    <lineage>
        <taxon>Eukaryota</taxon>
        <taxon>Metazoa</taxon>
        <taxon>Ecdysozoa</taxon>
        <taxon>Arthropoda</taxon>
        <taxon>Chelicerata</taxon>
        <taxon>Arachnida</taxon>
        <taxon>Araneae</taxon>
        <taxon>Araneomorphae</taxon>
        <taxon>Entelegynae</taxon>
        <taxon>Araneoidea</taxon>
        <taxon>Araneidae</taxon>
        <taxon>Larinioides</taxon>
    </lineage>
</organism>
<dbReference type="AlphaFoldDB" id="A0AAV2AVF9"/>
<accession>A0AAV2AVF9</accession>
<dbReference type="EMBL" id="CAXIEN010000224">
    <property type="protein sequence ID" value="CAL1288028.1"/>
    <property type="molecule type" value="Genomic_DNA"/>
</dbReference>